<reference evidence="2" key="1">
    <citation type="submission" date="2024-07" db="EMBL/GenBank/DDBJ databases">
        <title>Two chromosome-level genome assemblies of Korean endemic species Abeliophyllum distichum and Forsythia ovata (Oleaceae).</title>
        <authorList>
            <person name="Jang H."/>
        </authorList>
    </citation>
    <scope>NUCLEOTIDE SEQUENCE [LARGE SCALE GENOMIC DNA]</scope>
</reference>
<dbReference type="AlphaFoldDB" id="A0ABD1SUW9"/>
<protein>
    <submittedName>
        <fullName evidence="1">PPR long domain-containing protein</fullName>
    </submittedName>
</protein>
<gene>
    <name evidence="1" type="ORF">Adt_19590</name>
</gene>
<dbReference type="EMBL" id="JBFOLK010000006">
    <property type="protein sequence ID" value="KAL2503969.1"/>
    <property type="molecule type" value="Genomic_DNA"/>
</dbReference>
<accession>A0ABD1SUW9</accession>
<comment type="caution">
    <text evidence="1">The sequence shown here is derived from an EMBL/GenBank/DDBJ whole genome shotgun (WGS) entry which is preliminary data.</text>
</comment>
<organism evidence="1 2">
    <name type="scientific">Abeliophyllum distichum</name>
    <dbReference type="NCBI Taxonomy" id="126358"/>
    <lineage>
        <taxon>Eukaryota</taxon>
        <taxon>Viridiplantae</taxon>
        <taxon>Streptophyta</taxon>
        <taxon>Embryophyta</taxon>
        <taxon>Tracheophyta</taxon>
        <taxon>Spermatophyta</taxon>
        <taxon>Magnoliopsida</taxon>
        <taxon>eudicotyledons</taxon>
        <taxon>Gunneridae</taxon>
        <taxon>Pentapetalae</taxon>
        <taxon>asterids</taxon>
        <taxon>lamiids</taxon>
        <taxon>Lamiales</taxon>
        <taxon>Oleaceae</taxon>
        <taxon>Forsythieae</taxon>
        <taxon>Abeliophyllum</taxon>
    </lineage>
</organism>
<proteinExistence type="predicted"/>
<name>A0ABD1SUW9_9LAMI</name>
<dbReference type="Proteomes" id="UP001604336">
    <property type="component" value="Unassembled WGS sequence"/>
</dbReference>
<evidence type="ECO:0000313" key="2">
    <source>
        <dbReference type="Proteomes" id="UP001604336"/>
    </source>
</evidence>
<evidence type="ECO:0000313" key="1">
    <source>
        <dbReference type="EMBL" id="KAL2503969.1"/>
    </source>
</evidence>
<keyword evidence="2" id="KW-1185">Reference proteome</keyword>
<sequence length="185" mass="21502">MGFQHSKKALHILMDNLGSSRQFPLLWDFLVEMKKVESFEISQEIFWVVFRAYNRANLPVDAIRAFNNMVDFGIRPYSFCIHCAKRRMWSMPKMFLTAWLFQCSTTFNSISISTGISYDGTCSILAFIAISHFLPQYNPYLKNGYISQEIPQRQTVFNRNPVQIFDTNGERLVRLGSSATKEDQE</sequence>